<dbReference type="EMBL" id="CDHN01000003">
    <property type="protein sequence ID" value="CEJ89770.1"/>
    <property type="molecule type" value="Genomic_DNA"/>
</dbReference>
<accession>A0A0A1TH23</accession>
<dbReference type="HOGENOM" id="CLU_1462326_0_0_1"/>
<dbReference type="AlphaFoldDB" id="A0A0A1TH23"/>
<gene>
    <name evidence="1" type="ORF">VHEMI05596</name>
</gene>
<organism evidence="1 2">
    <name type="scientific">[Torrubiella] hemipterigena</name>
    <dbReference type="NCBI Taxonomy" id="1531966"/>
    <lineage>
        <taxon>Eukaryota</taxon>
        <taxon>Fungi</taxon>
        <taxon>Dikarya</taxon>
        <taxon>Ascomycota</taxon>
        <taxon>Pezizomycotina</taxon>
        <taxon>Sordariomycetes</taxon>
        <taxon>Hypocreomycetidae</taxon>
        <taxon>Hypocreales</taxon>
        <taxon>Clavicipitaceae</taxon>
        <taxon>Clavicipitaceae incertae sedis</taxon>
        <taxon>'Torrubiella' clade</taxon>
    </lineage>
</organism>
<evidence type="ECO:0000313" key="1">
    <source>
        <dbReference type="EMBL" id="CEJ89770.1"/>
    </source>
</evidence>
<protein>
    <submittedName>
        <fullName evidence="1">Uncharacterized protein</fullName>
    </submittedName>
</protein>
<proteinExistence type="predicted"/>
<sequence length="185" mass="20145">MDVATDFTLRAYVEVRNRHEFGRRIYNWQVYIRPDGCGQGLQLVPPSQGLGPTVFWYDGEQSVIRAAGEHGVPAALLIQQEIKHGVRDVQLSCSNSSSPMGIGVVDGLPMVQYQEAKASRSARIMACQDGDDVKVGYRPKATSPLPDVCAEIQLTAECVQGQDHGLSDIALCCGSTKNGQCRHAR</sequence>
<dbReference type="OrthoDB" id="10265785at2759"/>
<dbReference type="Proteomes" id="UP000039046">
    <property type="component" value="Unassembled WGS sequence"/>
</dbReference>
<evidence type="ECO:0000313" key="2">
    <source>
        <dbReference type="Proteomes" id="UP000039046"/>
    </source>
</evidence>
<reference evidence="1 2" key="1">
    <citation type="journal article" date="2015" name="Genome Announc.">
        <title>Draft Genome Sequence and Gene Annotation of the Entomopathogenic Fungus Verticillium hemipterigenum.</title>
        <authorList>
            <person name="Horn F."/>
            <person name="Habel A."/>
            <person name="Scharf D.H."/>
            <person name="Dworschak J."/>
            <person name="Brakhage A.A."/>
            <person name="Guthke R."/>
            <person name="Hertweck C."/>
            <person name="Linde J."/>
        </authorList>
    </citation>
    <scope>NUCLEOTIDE SEQUENCE [LARGE SCALE GENOMIC DNA]</scope>
</reference>
<keyword evidence="2" id="KW-1185">Reference proteome</keyword>
<name>A0A0A1TH23_9HYPO</name>